<evidence type="ECO:0000313" key="2">
    <source>
        <dbReference type="EMBL" id="GGI67626.1"/>
    </source>
</evidence>
<feature type="transmembrane region" description="Helical" evidence="1">
    <location>
        <begin position="7"/>
        <end position="26"/>
    </location>
</feature>
<organism evidence="2 3">
    <name type="scientific">Vulcanisaeta souniana JCM 11219</name>
    <dbReference type="NCBI Taxonomy" id="1293586"/>
    <lineage>
        <taxon>Archaea</taxon>
        <taxon>Thermoproteota</taxon>
        <taxon>Thermoprotei</taxon>
        <taxon>Thermoproteales</taxon>
        <taxon>Thermoproteaceae</taxon>
        <taxon>Vulcanisaeta</taxon>
    </lineage>
</organism>
<comment type="caution">
    <text evidence="2">The sequence shown here is derived from an EMBL/GenBank/DDBJ whole genome shotgun (WGS) entry which is preliminary data.</text>
</comment>
<reference evidence="2" key="2">
    <citation type="submission" date="2020-09" db="EMBL/GenBank/DDBJ databases">
        <authorList>
            <person name="Sun Q."/>
            <person name="Ohkuma M."/>
        </authorList>
    </citation>
    <scope>NUCLEOTIDE SEQUENCE</scope>
    <source>
        <strain evidence="2">JCM 11219</strain>
    </source>
</reference>
<keyword evidence="1" id="KW-0812">Transmembrane</keyword>
<keyword evidence="1" id="KW-0472">Membrane</keyword>
<gene>
    <name evidence="2" type="ORF">GCM10007112_00710</name>
</gene>
<protein>
    <submittedName>
        <fullName evidence="2">Uncharacterized protein</fullName>
    </submittedName>
</protein>
<keyword evidence="1" id="KW-1133">Transmembrane helix</keyword>
<evidence type="ECO:0000313" key="3">
    <source>
        <dbReference type="Proteomes" id="UP000657075"/>
    </source>
</evidence>
<name>A0A830EBA8_9CREN</name>
<proteinExistence type="predicted"/>
<dbReference type="AlphaFoldDB" id="A0A830EBA8"/>
<feature type="transmembrane region" description="Helical" evidence="1">
    <location>
        <begin position="46"/>
        <end position="65"/>
    </location>
</feature>
<reference evidence="2" key="1">
    <citation type="journal article" date="2014" name="Int. J. Syst. Evol. Microbiol.">
        <title>Complete genome sequence of Corynebacterium casei LMG S-19264T (=DSM 44701T), isolated from a smear-ripened cheese.</title>
        <authorList>
            <consortium name="US DOE Joint Genome Institute (JGI-PGF)"/>
            <person name="Walter F."/>
            <person name="Albersmeier A."/>
            <person name="Kalinowski J."/>
            <person name="Ruckert C."/>
        </authorList>
    </citation>
    <scope>NUCLEOTIDE SEQUENCE</scope>
    <source>
        <strain evidence="2">JCM 11219</strain>
    </source>
</reference>
<accession>A0A830EBA8</accession>
<sequence length="81" mass="8973">MRSAMRYTVVLSTVLFIATIIILVYYVVFMDNGQFLVGNTNKALDLLMLFLVVVSGIITGIVYLFNSRAGKSGSNVQTVQY</sequence>
<dbReference type="Proteomes" id="UP000657075">
    <property type="component" value="Unassembled WGS sequence"/>
</dbReference>
<evidence type="ECO:0000256" key="1">
    <source>
        <dbReference type="SAM" id="Phobius"/>
    </source>
</evidence>
<dbReference type="EMBL" id="BMNM01000001">
    <property type="protein sequence ID" value="GGI67626.1"/>
    <property type="molecule type" value="Genomic_DNA"/>
</dbReference>